<dbReference type="OrthoDB" id="74360at2759"/>
<name>A0A9W9T1E1_9EURO</name>
<dbReference type="EMBL" id="JAPQKP010000002">
    <property type="protein sequence ID" value="KAJ5205893.1"/>
    <property type="molecule type" value="Genomic_DNA"/>
</dbReference>
<reference evidence="1" key="1">
    <citation type="submission" date="2022-11" db="EMBL/GenBank/DDBJ databases">
        <authorList>
            <person name="Petersen C."/>
        </authorList>
    </citation>
    <scope>NUCLEOTIDE SEQUENCE</scope>
    <source>
        <strain evidence="1">IBT 16849</strain>
    </source>
</reference>
<proteinExistence type="predicted"/>
<reference evidence="1" key="2">
    <citation type="journal article" date="2023" name="IMA Fungus">
        <title>Comparative genomic study of the Penicillium genus elucidates a diverse pangenome and 15 lateral gene transfer events.</title>
        <authorList>
            <person name="Petersen C."/>
            <person name="Sorensen T."/>
            <person name="Nielsen M.R."/>
            <person name="Sondergaard T.E."/>
            <person name="Sorensen J.L."/>
            <person name="Fitzpatrick D.A."/>
            <person name="Frisvad J.C."/>
            <person name="Nielsen K.L."/>
        </authorList>
    </citation>
    <scope>NUCLEOTIDE SEQUENCE</scope>
    <source>
        <strain evidence="1">IBT 16849</strain>
    </source>
</reference>
<gene>
    <name evidence="1" type="ORF">N7472_002341</name>
</gene>
<dbReference type="AlphaFoldDB" id="A0A9W9T1E1"/>
<comment type="caution">
    <text evidence="1">The sequence shown here is derived from an EMBL/GenBank/DDBJ whole genome shotgun (WGS) entry which is preliminary data.</text>
</comment>
<keyword evidence="2" id="KW-1185">Reference proteome</keyword>
<sequence>MYLIQNLIKHIGRHYANVRGTQLPEEGKAGIKANAKPVVYSAAGLRVLDGSYVDVVVSTGTALAMPKRTPNCH</sequence>
<organism evidence="1 2">
    <name type="scientific">Penicillium cf. griseofulvum</name>
    <dbReference type="NCBI Taxonomy" id="2972120"/>
    <lineage>
        <taxon>Eukaryota</taxon>
        <taxon>Fungi</taxon>
        <taxon>Dikarya</taxon>
        <taxon>Ascomycota</taxon>
        <taxon>Pezizomycotina</taxon>
        <taxon>Eurotiomycetes</taxon>
        <taxon>Eurotiomycetidae</taxon>
        <taxon>Eurotiales</taxon>
        <taxon>Aspergillaceae</taxon>
        <taxon>Penicillium</taxon>
    </lineage>
</organism>
<evidence type="ECO:0000313" key="2">
    <source>
        <dbReference type="Proteomes" id="UP001150879"/>
    </source>
</evidence>
<protein>
    <submittedName>
        <fullName evidence="1">Uncharacterized protein</fullName>
    </submittedName>
</protein>
<accession>A0A9W9T1E1</accession>
<dbReference type="Proteomes" id="UP001150879">
    <property type="component" value="Unassembled WGS sequence"/>
</dbReference>
<evidence type="ECO:0000313" key="1">
    <source>
        <dbReference type="EMBL" id="KAJ5205893.1"/>
    </source>
</evidence>